<dbReference type="Gene3D" id="1.10.10.1100">
    <property type="entry name" value="BFD-like [2Fe-2S]-binding domain"/>
    <property type="match status" value="1"/>
</dbReference>
<dbReference type="PROSITE" id="PS51669">
    <property type="entry name" value="4FE4S_MOW_BIS_MGD"/>
    <property type="match status" value="1"/>
</dbReference>
<dbReference type="PANTHER" id="PTHR43105:SF9">
    <property type="entry name" value="NADPH-FE(3+) OXIDOREDUCTASE SUBUNIT ALPHA"/>
    <property type="match status" value="1"/>
</dbReference>
<evidence type="ECO:0000256" key="2">
    <source>
        <dbReference type="ARBA" id="ARBA00001966"/>
    </source>
</evidence>
<dbReference type="GO" id="GO:0043546">
    <property type="term" value="F:molybdopterin cofactor binding"/>
    <property type="evidence" value="ECO:0007669"/>
    <property type="project" value="InterPro"/>
</dbReference>
<dbReference type="GO" id="GO:0042128">
    <property type="term" value="P:nitrate assimilation"/>
    <property type="evidence" value="ECO:0007669"/>
    <property type="project" value="UniProtKB-KW"/>
</dbReference>
<evidence type="ECO:0000256" key="9">
    <source>
        <dbReference type="ARBA" id="ARBA00023014"/>
    </source>
</evidence>
<keyword evidence="10" id="KW-0534">Nitrate assimilation</keyword>
<dbReference type="EMBL" id="JSZA02000136">
    <property type="protein sequence ID" value="TGO02431.1"/>
    <property type="molecule type" value="Genomic_DNA"/>
</dbReference>
<dbReference type="SMART" id="SM00926">
    <property type="entry name" value="Molybdop_Fe4S4"/>
    <property type="match status" value="1"/>
</dbReference>
<gene>
    <name evidence="12" type="ORF">PN36_25170</name>
</gene>
<dbReference type="InterPro" id="IPR007419">
    <property type="entry name" value="BFD-like_2Fe2S-bd_dom"/>
</dbReference>
<keyword evidence="6" id="KW-0479">Metal-binding</keyword>
<dbReference type="SUPFAM" id="SSF50692">
    <property type="entry name" value="ADC-like"/>
    <property type="match status" value="1"/>
</dbReference>
<dbReference type="GO" id="GO:1990204">
    <property type="term" value="C:oxidoreductase complex"/>
    <property type="evidence" value="ECO:0007669"/>
    <property type="project" value="UniProtKB-ARBA"/>
</dbReference>
<dbReference type="InterPro" id="IPR027467">
    <property type="entry name" value="MopterinOxRdtase_cofactor_BS"/>
</dbReference>
<dbReference type="Gene3D" id="3.40.228.10">
    <property type="entry name" value="Dimethylsulfoxide Reductase, domain 2"/>
    <property type="match status" value="1"/>
</dbReference>
<dbReference type="Gene3D" id="3.40.50.740">
    <property type="match status" value="1"/>
</dbReference>
<dbReference type="GO" id="GO:0016491">
    <property type="term" value="F:oxidoreductase activity"/>
    <property type="evidence" value="ECO:0007669"/>
    <property type="project" value="UniProtKB-KW"/>
</dbReference>
<keyword evidence="9" id="KW-0411">Iron-sulfur</keyword>
<evidence type="ECO:0000313" key="12">
    <source>
        <dbReference type="EMBL" id="TGO02431.1"/>
    </source>
</evidence>
<dbReference type="Pfam" id="PF04324">
    <property type="entry name" value="Fer2_BFD"/>
    <property type="match status" value="1"/>
</dbReference>
<dbReference type="GO" id="GO:0045333">
    <property type="term" value="P:cellular respiration"/>
    <property type="evidence" value="ECO:0007669"/>
    <property type="project" value="UniProtKB-ARBA"/>
</dbReference>
<dbReference type="Pfam" id="PF00384">
    <property type="entry name" value="Molybdopterin"/>
    <property type="match status" value="1"/>
</dbReference>
<dbReference type="SUPFAM" id="SSF53706">
    <property type="entry name" value="Formate dehydrogenase/DMSO reductase, domains 1-3"/>
    <property type="match status" value="1"/>
</dbReference>
<evidence type="ECO:0000256" key="5">
    <source>
        <dbReference type="ARBA" id="ARBA00022505"/>
    </source>
</evidence>
<dbReference type="PANTHER" id="PTHR43105">
    <property type="entry name" value="RESPIRATORY NITRATE REDUCTASE"/>
    <property type="match status" value="1"/>
</dbReference>
<evidence type="ECO:0000256" key="6">
    <source>
        <dbReference type="ARBA" id="ARBA00022723"/>
    </source>
</evidence>
<dbReference type="InterPro" id="IPR050123">
    <property type="entry name" value="Prok_molybdopt-oxidoreductase"/>
</dbReference>
<dbReference type="Pfam" id="PF01568">
    <property type="entry name" value="Molydop_binding"/>
    <property type="match status" value="1"/>
</dbReference>
<name>A0A4E0R0G4_9GAMM</name>
<dbReference type="PROSITE" id="PS01295">
    <property type="entry name" value="ISPD"/>
    <property type="match status" value="1"/>
</dbReference>
<reference evidence="12 13" key="1">
    <citation type="journal article" date="2016" name="Front. Microbiol.">
        <title>Single-Cell (Meta-)Genomics of a Dimorphic Candidatus Thiomargarita nelsonii Reveals Genomic Plasticity.</title>
        <authorList>
            <person name="Flood B.E."/>
            <person name="Fliss P."/>
            <person name="Jones D.S."/>
            <person name="Dick G.J."/>
            <person name="Jain S."/>
            <person name="Kaster A.K."/>
            <person name="Winkel M."/>
            <person name="Mussmann M."/>
            <person name="Bailey J."/>
        </authorList>
    </citation>
    <scope>NUCLEOTIDE SEQUENCE [LARGE SCALE GENOMIC DNA]</scope>
    <source>
        <strain evidence="12">Hydrate Ridge</strain>
    </source>
</reference>
<dbReference type="Pfam" id="PF04879">
    <property type="entry name" value="Molybdop_Fe4S4"/>
    <property type="match status" value="1"/>
</dbReference>
<dbReference type="GO" id="GO:0046872">
    <property type="term" value="F:metal ion binding"/>
    <property type="evidence" value="ECO:0007669"/>
    <property type="project" value="UniProtKB-KW"/>
</dbReference>
<dbReference type="InterPro" id="IPR041957">
    <property type="entry name" value="CT_Nitrate-R-NapA-like"/>
</dbReference>
<dbReference type="GO" id="GO:0051539">
    <property type="term" value="F:4 iron, 4 sulfur cluster binding"/>
    <property type="evidence" value="ECO:0007669"/>
    <property type="project" value="UniProtKB-KW"/>
</dbReference>
<dbReference type="Gene3D" id="2.20.25.90">
    <property type="entry name" value="ADC-like domains"/>
    <property type="match status" value="1"/>
</dbReference>
<keyword evidence="7" id="KW-0560">Oxidoreductase</keyword>
<dbReference type="InterPro" id="IPR009010">
    <property type="entry name" value="Asp_de-COase-like_dom_sf"/>
</dbReference>
<dbReference type="InterPro" id="IPR041854">
    <property type="entry name" value="BFD-like_2Fe2S-bd_dom_sf"/>
</dbReference>
<comment type="similarity">
    <text evidence="3">Belongs to the prokaryotic molybdopterin-containing oxidoreductase family. NasA/NapA/NarB subfamily.</text>
</comment>
<evidence type="ECO:0000259" key="11">
    <source>
        <dbReference type="PROSITE" id="PS51669"/>
    </source>
</evidence>
<organism evidence="12 13">
    <name type="scientific">Candidatus Thiomargarita nelsonii</name>
    <dbReference type="NCBI Taxonomy" id="1003181"/>
    <lineage>
        <taxon>Bacteria</taxon>
        <taxon>Pseudomonadati</taxon>
        <taxon>Pseudomonadota</taxon>
        <taxon>Gammaproteobacteria</taxon>
        <taxon>Thiotrichales</taxon>
        <taxon>Thiotrichaceae</taxon>
        <taxon>Thiomargarita</taxon>
    </lineage>
</organism>
<evidence type="ECO:0000256" key="7">
    <source>
        <dbReference type="ARBA" id="ARBA00023002"/>
    </source>
</evidence>
<dbReference type="InterPro" id="IPR006656">
    <property type="entry name" value="Mopterin_OxRdtase"/>
</dbReference>
<protein>
    <submittedName>
        <fullName evidence="12">Nitrate reductase</fullName>
    </submittedName>
</protein>
<comment type="caution">
    <text evidence="12">The sequence shown here is derived from an EMBL/GenBank/DDBJ whole genome shotgun (WGS) entry which is preliminary data.</text>
</comment>
<evidence type="ECO:0000256" key="8">
    <source>
        <dbReference type="ARBA" id="ARBA00023004"/>
    </source>
</evidence>
<sequence length="887" mass="98488">MPTTHTTCPYCGVGCGIIAQTEEDKITITGDKTHPANFGRLCSKGISLANTLSLDDRLLYPEINGQQSTWESALDKVASEFQRIIAQHGPKAIAFYVSGQLLTEGYYVANKLMKGFIGSANIDTNSRLCMSSSLTGYKRAFGSDTVPGNYEDLEQAELIVLTGSNLAWCHPILFQRISAAKEKRPDLKIVAIDPRYTPTCEIADTHLSIKPGSDGYLFNGLLDFLRRHDHLDYEFLEETQGFGSALEAARETCGSITSVAQHCGLEEEQILNLFNLFAATDKVVTLYSQGINQSTSGTDKVNSIINCHLATGRIGKPGMGPFSVTGQPNAMGGREVGALANQLAAHMDFEPEHRALVQEFWQSPYIPTEPGLKAIDLFAAAAKGEIKAIWIMATNPVVSLPNADSIKQALAQCELVVVSDVVRQTDTTAYAHVLLPALAWGEKEGTVTNSERRISRQRAFLYAPGEAKPDWWILSRVAQRLGYKKEFPYKSAIDVFREHAALSGYKNNGSRDFDISGLLPLTDEEYQTLTPIQWPICQTKQQTTHCGGLRGTARMFADKHFYTRSGKAQFVSIIPRTPAHLPDVKYPLILNTGRIRDQWHTMTRTGKSARLLRHINEPFAEIHPDDAEALNIKDNSLVQITSRLGKWLGRAKFTETQQIGSLFVPMHWNAQNSSCARIAALVMPTTDPLSGQPEFKHTPVRISPYRPAWQGFILSKQPLPLPTEQLDYWVKIRSENNIWRYELAGETKPDNWAEWINKQFGAELDWLEYQDRATGRYRCANIVEERLNICIFIGTDEQLPSRNGLITLFTREKLTPIERLSLLTGQAGTSDQDNIICACYNIGDEAVKKAIQEKGLKTTAQIGEALQAGTNCGSCIPELKSLLGSRK</sequence>
<feature type="domain" description="4Fe-4S Mo/W bis-MGD-type" evidence="11">
    <location>
        <begin position="1"/>
        <end position="56"/>
    </location>
</feature>
<keyword evidence="13" id="KW-1185">Reference proteome</keyword>
<dbReference type="AlphaFoldDB" id="A0A4E0R0G4"/>
<keyword evidence="4" id="KW-0004">4Fe-4S</keyword>
<dbReference type="Gene3D" id="2.40.40.20">
    <property type="match status" value="1"/>
</dbReference>
<keyword evidence="8" id="KW-0408">Iron</keyword>
<dbReference type="GO" id="GO:0008299">
    <property type="term" value="P:isoprenoid biosynthetic process"/>
    <property type="evidence" value="ECO:0007669"/>
    <property type="project" value="InterPro"/>
</dbReference>
<dbReference type="CDD" id="cd02791">
    <property type="entry name" value="MopB_CT_Nitrate-R-NapA-like"/>
    <property type="match status" value="1"/>
</dbReference>
<comment type="cofactor">
    <cofactor evidence="1">
        <name>Mo-bis(molybdopterin guanine dinucleotide)</name>
        <dbReference type="ChEBI" id="CHEBI:60539"/>
    </cofactor>
</comment>
<evidence type="ECO:0000313" key="13">
    <source>
        <dbReference type="Proteomes" id="UP000030428"/>
    </source>
</evidence>
<evidence type="ECO:0000256" key="10">
    <source>
        <dbReference type="ARBA" id="ARBA00023063"/>
    </source>
</evidence>
<dbReference type="InterPro" id="IPR018294">
    <property type="entry name" value="ISPD_synthase_CS"/>
</dbReference>
<keyword evidence="5" id="KW-0500">Molybdenum</keyword>
<dbReference type="Proteomes" id="UP000030428">
    <property type="component" value="Unassembled WGS sequence"/>
</dbReference>
<dbReference type="GO" id="GO:0016020">
    <property type="term" value="C:membrane"/>
    <property type="evidence" value="ECO:0007669"/>
    <property type="project" value="TreeGrafter"/>
</dbReference>
<accession>A0A4E0R0G4</accession>
<comment type="cofactor">
    <cofactor evidence="2">
        <name>[4Fe-4S] cluster</name>
        <dbReference type="ChEBI" id="CHEBI:49883"/>
    </cofactor>
</comment>
<dbReference type="CDD" id="cd02754">
    <property type="entry name" value="MopB_Nitrate-R-NapA-like"/>
    <property type="match status" value="1"/>
</dbReference>
<evidence type="ECO:0000256" key="4">
    <source>
        <dbReference type="ARBA" id="ARBA00022485"/>
    </source>
</evidence>
<dbReference type="InterPro" id="IPR006963">
    <property type="entry name" value="Mopterin_OxRdtase_4Fe-4S_dom"/>
</dbReference>
<evidence type="ECO:0000256" key="1">
    <source>
        <dbReference type="ARBA" id="ARBA00001942"/>
    </source>
</evidence>
<dbReference type="InterPro" id="IPR006657">
    <property type="entry name" value="MoPterin_dinucl-bd_dom"/>
</dbReference>
<dbReference type="PROSITE" id="PS00551">
    <property type="entry name" value="MOLYBDOPTERIN_PROK_1"/>
    <property type="match status" value="1"/>
</dbReference>
<evidence type="ECO:0000256" key="3">
    <source>
        <dbReference type="ARBA" id="ARBA00008747"/>
    </source>
</evidence>
<proteinExistence type="inferred from homology"/>